<dbReference type="Gene3D" id="2.60.60.40">
    <property type="match status" value="2"/>
</dbReference>
<sequence>MAKSTLPVRWAPPTLKAGYTVVDLNKTGSQDWFQFAPDEDVVFIASNTTRTLPRLHTSGGHNIIVVGGEYTPAAGTTADATLKFGNVTGEVWIEGVHIDNKNVERDAIAALSPSGKAATVTIQNSRIDNILGSKASVHGDVFQPHGPIGDLRVFNVTGETSCQGFFLAPQNHISSVTMENVDIDYLPGGDPQTWAYYFVDNSTMGSLYPVSLKNVYVDERDGQNAEQSSVYPPTSLGGAVRNGDTITWPKLPYTGSMTVGDPKTASGDFVDNSQIGLGYTRDLSKPVVYAPTDGSTTPTSPTPPTSPGDGSTTPTSPTGSTSITVNASGTVAGGVYAHFKVLLDGKAIGEGTTTGTAKDFTFKTDAATGQAHKVQIQYDNDGAVNGADRNLIVNKVTINGHAVNPTDSNVTYDKGALDGVDVIKGQSKMWWGGTLVINADQSYFQTSSTAPTAPTPPTTGGTNAAAITVNASGSAAGGTYAHFKLLVDGKAVGEGTTTSTAKDFTFKTSLTADQAHKVQVQYDNDGSVNGQDRNLIVNKVTINGHASNATASNVTYDKGALDGQDVVKGQSGMWWNGTLVVSADKSWFPASATTAGTATAQSLDGATNLWTHVATQDTQAANGSAADGTVHYDLQNSTTVGETTAHTLALDHDHLLHQHHQDFAA</sequence>
<gene>
    <name evidence="3" type="ORF">J2851_001181</name>
</gene>
<keyword evidence="4" id="KW-1185">Reference proteome</keyword>
<dbReference type="InterPro" id="IPR031768">
    <property type="entry name" value="CBM60_xylan-bd"/>
</dbReference>
<name>A0ABS4SG09_9PROT</name>
<evidence type="ECO:0000256" key="1">
    <source>
        <dbReference type="SAM" id="MobiDB-lite"/>
    </source>
</evidence>
<feature type="domain" description="Carbohydrate binding module xylan-binding" evidence="2">
    <location>
        <begin position="323"/>
        <end position="411"/>
    </location>
</feature>
<feature type="compositionally biased region" description="Low complexity" evidence="1">
    <location>
        <begin position="307"/>
        <end position="322"/>
    </location>
</feature>
<dbReference type="Pfam" id="PF16841">
    <property type="entry name" value="CBM60"/>
    <property type="match status" value="2"/>
</dbReference>
<evidence type="ECO:0000259" key="2">
    <source>
        <dbReference type="Pfam" id="PF16841"/>
    </source>
</evidence>
<dbReference type="Proteomes" id="UP000781958">
    <property type="component" value="Unassembled WGS sequence"/>
</dbReference>
<dbReference type="SUPFAM" id="SSF51126">
    <property type="entry name" value="Pectin lyase-like"/>
    <property type="match status" value="1"/>
</dbReference>
<protein>
    <recommendedName>
        <fullName evidence="2">Carbohydrate binding module xylan-binding domain-containing protein</fullName>
    </recommendedName>
</protein>
<evidence type="ECO:0000313" key="4">
    <source>
        <dbReference type="Proteomes" id="UP000781958"/>
    </source>
</evidence>
<comment type="caution">
    <text evidence="3">The sequence shown here is derived from an EMBL/GenBank/DDBJ whole genome shotgun (WGS) entry which is preliminary data.</text>
</comment>
<reference evidence="3 4" key="1">
    <citation type="submission" date="2021-03" db="EMBL/GenBank/DDBJ databases">
        <title>Genomic Encyclopedia of Type Strains, Phase III (KMG-III): the genomes of soil and plant-associated and newly described type strains.</title>
        <authorList>
            <person name="Whitman W."/>
        </authorList>
    </citation>
    <scope>NUCLEOTIDE SEQUENCE [LARGE SCALE GENOMIC DNA]</scope>
    <source>
        <strain evidence="3 4">IMMIB AFH-6</strain>
    </source>
</reference>
<feature type="region of interest" description="Disordered" evidence="1">
    <location>
        <begin position="286"/>
        <end position="322"/>
    </location>
</feature>
<dbReference type="RefSeq" id="WP_246500439.1">
    <property type="nucleotide sequence ID" value="NZ_JAGINP010000003.1"/>
</dbReference>
<proteinExistence type="predicted"/>
<organism evidence="3 4">
    <name type="scientific">Azospirillum rugosum</name>
    <dbReference type="NCBI Taxonomy" id="416170"/>
    <lineage>
        <taxon>Bacteria</taxon>
        <taxon>Pseudomonadati</taxon>
        <taxon>Pseudomonadota</taxon>
        <taxon>Alphaproteobacteria</taxon>
        <taxon>Rhodospirillales</taxon>
        <taxon>Azospirillaceae</taxon>
        <taxon>Azospirillum</taxon>
    </lineage>
</organism>
<dbReference type="InterPro" id="IPR011050">
    <property type="entry name" value="Pectin_lyase_fold/virulence"/>
</dbReference>
<evidence type="ECO:0000313" key="3">
    <source>
        <dbReference type="EMBL" id="MBP2291432.1"/>
    </source>
</evidence>
<dbReference type="EMBL" id="JAGINP010000003">
    <property type="protein sequence ID" value="MBP2291432.1"/>
    <property type="molecule type" value="Genomic_DNA"/>
</dbReference>
<feature type="domain" description="Carbohydrate binding module xylan-binding" evidence="2">
    <location>
        <begin position="467"/>
        <end position="555"/>
    </location>
</feature>
<accession>A0ABS4SG09</accession>